<sequence>MASLVEVDSLDVTVIVDNELDIMSPPPPDTIQSTGLMGNIALESPYNLHDRGDASTELRMGSICCSAHGLSVMITATKGDVKHTMLFDTGPEEDVWERNVSRLRADISAIERIQLSHWHRDHSANGPAGGMLRAIRMIKDAQAVNNRRDHDPKLVVDLHGSRPDYRGFTIGSETISLEADPTFEEIEHAGAKVERSASPHTVLDDMFLISGEIPRATEYETGLKHAVRFDKATGTWEKDELIADERLLVCNVKGKGIVIFTGCSHAGVVNASRHAVDLVGRDVPVYAIFGGYHLATSEDAQVHATVRDLKALEPRILLPGHCSGWRVKYEIEKEMPGRLIPPSVGAKLAF</sequence>
<evidence type="ECO:0000313" key="1">
    <source>
        <dbReference type="EMBL" id="WEW59086.1"/>
    </source>
</evidence>
<proteinExistence type="predicted"/>
<dbReference type="Proteomes" id="UP001219355">
    <property type="component" value="Chromosome 2"/>
</dbReference>
<dbReference type="EC" id="2.5.1.105" evidence="1"/>
<dbReference type="PANTHER" id="PTHR13754:SF13">
    <property type="entry name" value="METALLO-BETA-LACTAMASE SUPERFAMILY PROTEIN (AFU_ORTHOLOGUE AFUA_3G07630)"/>
    <property type="match status" value="1"/>
</dbReference>
<name>A0AAF0DHZ0_9EURO</name>
<evidence type="ECO:0000313" key="2">
    <source>
        <dbReference type="Proteomes" id="UP001219355"/>
    </source>
</evidence>
<dbReference type="CDD" id="cd07713">
    <property type="entry name" value="DHPS-like_MBL-fold"/>
    <property type="match status" value="1"/>
</dbReference>
<dbReference type="EMBL" id="CP120628">
    <property type="protein sequence ID" value="WEW59086.1"/>
    <property type="molecule type" value="Genomic_DNA"/>
</dbReference>
<dbReference type="GO" id="GO:0102041">
    <property type="term" value="F:7,8-dihydropterin-6-yl-methyl-4-(beta-D-ribofuranosyl)aminobenzene 5'-phosphate synthase"/>
    <property type="evidence" value="ECO:0007669"/>
    <property type="project" value="UniProtKB-EC"/>
</dbReference>
<dbReference type="InterPro" id="IPR036866">
    <property type="entry name" value="RibonucZ/Hydroxyglut_hydro"/>
</dbReference>
<gene>
    <name evidence="1" type="ORF">PRK78_004555</name>
</gene>
<dbReference type="InterPro" id="IPR052926">
    <property type="entry name" value="Metallo-beta-lactamase_dom"/>
</dbReference>
<reference evidence="1" key="1">
    <citation type="submission" date="2023-03" db="EMBL/GenBank/DDBJ databases">
        <title>Emydomyces testavorans Genome Sequence.</title>
        <authorList>
            <person name="Hoyer L."/>
        </authorList>
    </citation>
    <scope>NUCLEOTIDE SEQUENCE</scope>
    <source>
        <strain evidence="1">16-2883</strain>
    </source>
</reference>
<dbReference type="SUPFAM" id="SSF56281">
    <property type="entry name" value="Metallo-hydrolase/oxidoreductase"/>
    <property type="match status" value="1"/>
</dbReference>
<dbReference type="InterPro" id="IPR041712">
    <property type="entry name" value="DHPS-like_MBL-fold"/>
</dbReference>
<dbReference type="PANTHER" id="PTHR13754">
    <property type="entry name" value="METALLO-BETA-LACTAMASE SUPERFAMILY PROTEIN"/>
    <property type="match status" value="1"/>
</dbReference>
<keyword evidence="2" id="KW-1185">Reference proteome</keyword>
<dbReference type="AlphaFoldDB" id="A0AAF0DHZ0"/>
<protein>
    <submittedName>
        <fullName evidence="1">MBL fold metallo-hydrolase</fullName>
        <ecNumber evidence="1">2.5.1.105</ecNumber>
    </submittedName>
</protein>
<keyword evidence="1" id="KW-0808">Transferase</keyword>
<dbReference type="Gene3D" id="3.60.15.10">
    <property type="entry name" value="Ribonuclease Z/Hydroxyacylglutathione hydrolase-like"/>
    <property type="match status" value="1"/>
</dbReference>
<organism evidence="1 2">
    <name type="scientific">Emydomyces testavorans</name>
    <dbReference type="NCBI Taxonomy" id="2070801"/>
    <lineage>
        <taxon>Eukaryota</taxon>
        <taxon>Fungi</taxon>
        <taxon>Dikarya</taxon>
        <taxon>Ascomycota</taxon>
        <taxon>Pezizomycotina</taxon>
        <taxon>Eurotiomycetes</taxon>
        <taxon>Eurotiomycetidae</taxon>
        <taxon>Onygenales</taxon>
        <taxon>Nannizziopsiaceae</taxon>
        <taxon>Emydomyces</taxon>
    </lineage>
</organism>
<accession>A0AAF0DHZ0</accession>